<evidence type="ECO:0000313" key="2">
    <source>
        <dbReference type="EMBL" id="KAF0719978.1"/>
    </source>
</evidence>
<keyword evidence="1" id="KW-1133">Transmembrane helix</keyword>
<name>A0A6A4ZNK5_APHAT</name>
<organism evidence="2 3">
    <name type="scientific">Aphanomyces astaci</name>
    <name type="common">Crayfish plague agent</name>
    <dbReference type="NCBI Taxonomy" id="112090"/>
    <lineage>
        <taxon>Eukaryota</taxon>
        <taxon>Sar</taxon>
        <taxon>Stramenopiles</taxon>
        <taxon>Oomycota</taxon>
        <taxon>Saprolegniomycetes</taxon>
        <taxon>Saprolegniales</taxon>
        <taxon>Verrucalvaceae</taxon>
        <taxon>Aphanomyces</taxon>
    </lineage>
</organism>
<gene>
    <name evidence="2" type="ORF">AaE_010380</name>
</gene>
<dbReference type="EMBL" id="VJMI01016340">
    <property type="protein sequence ID" value="KAF0719978.1"/>
    <property type="molecule type" value="Genomic_DNA"/>
</dbReference>
<dbReference type="PANTHER" id="PTHR38568">
    <property type="entry name" value="DUF445 DOMAIN-CONTAINING PROTEIN-RELATED"/>
    <property type="match status" value="1"/>
</dbReference>
<accession>A0A6A4ZNK5</accession>
<feature type="transmembrane region" description="Helical" evidence="1">
    <location>
        <begin position="68"/>
        <end position="90"/>
    </location>
</feature>
<feature type="transmembrane region" description="Helical" evidence="1">
    <location>
        <begin position="265"/>
        <end position="290"/>
    </location>
</feature>
<dbReference type="PANTHER" id="PTHR38568:SF2">
    <property type="entry name" value="DUF445 DOMAIN-CONTAINING PROTEIN"/>
    <property type="match status" value="1"/>
</dbReference>
<evidence type="ECO:0000313" key="3">
    <source>
        <dbReference type="Proteomes" id="UP000469452"/>
    </source>
</evidence>
<dbReference type="AlphaFoldDB" id="A0A6A4ZNK5"/>
<dbReference type="VEuPathDB" id="FungiDB:H257_15563"/>
<comment type="caution">
    <text evidence="2">The sequence shown here is derived from an EMBL/GenBank/DDBJ whole genome shotgun (WGS) entry which is preliminary data.</text>
</comment>
<sequence length="295" mass="31736">MFSPAKAESLLFQTTSGRKPLHHHDTVAFRLPRLTGGDLTNLFCMLVALAGLIILGCSGDYTLVGKTLALVGGCGLGAGMMNALFVHLLFRRVRGCVGAGVFHRQAKEIAIQLQRLMVHTFFSPTTLAGYAKSFDSRQGAVTATVRSRLDQPDSHIALVNAFTSVASTPSGTIYIQCSIEFVCGHVWWDRTHGPKDQTVGGGVLVFFVMHPSLLSRIQAVTGASSEDVVLQRLSQEIGNFLHTRAMRLEPAEVAAMLQTLVAPHLTWIVVWGNVFGLVLGGIVALCTLNMSPSPP</sequence>
<evidence type="ECO:0000256" key="1">
    <source>
        <dbReference type="SAM" id="Phobius"/>
    </source>
</evidence>
<feature type="transmembrane region" description="Helical" evidence="1">
    <location>
        <begin position="39"/>
        <end position="56"/>
    </location>
</feature>
<reference evidence="2 3" key="1">
    <citation type="submission" date="2019-06" db="EMBL/GenBank/DDBJ databases">
        <title>Genomics analysis of Aphanomyces spp. identifies a new class of oomycete effector associated with host adaptation.</title>
        <authorList>
            <person name="Gaulin E."/>
        </authorList>
    </citation>
    <scope>NUCLEOTIDE SEQUENCE [LARGE SCALE GENOMIC DNA]</scope>
    <source>
        <strain evidence="2 3">E</strain>
    </source>
</reference>
<proteinExistence type="predicted"/>
<protein>
    <submittedName>
        <fullName evidence="2">Uncharacterized protein</fullName>
    </submittedName>
</protein>
<keyword evidence="1" id="KW-0472">Membrane</keyword>
<keyword evidence="1" id="KW-0812">Transmembrane</keyword>
<dbReference type="Proteomes" id="UP000469452">
    <property type="component" value="Unassembled WGS sequence"/>
</dbReference>